<dbReference type="Proteomes" id="UP001141253">
    <property type="component" value="Chromosome 2"/>
</dbReference>
<organism evidence="1 2">
    <name type="scientific">Salix suchowensis</name>
    <dbReference type="NCBI Taxonomy" id="1278906"/>
    <lineage>
        <taxon>Eukaryota</taxon>
        <taxon>Viridiplantae</taxon>
        <taxon>Streptophyta</taxon>
        <taxon>Embryophyta</taxon>
        <taxon>Tracheophyta</taxon>
        <taxon>Spermatophyta</taxon>
        <taxon>Magnoliopsida</taxon>
        <taxon>eudicotyledons</taxon>
        <taxon>Gunneridae</taxon>
        <taxon>Pentapetalae</taxon>
        <taxon>rosids</taxon>
        <taxon>fabids</taxon>
        <taxon>Malpighiales</taxon>
        <taxon>Salicaceae</taxon>
        <taxon>Saliceae</taxon>
        <taxon>Salix</taxon>
    </lineage>
</organism>
<reference evidence="1" key="1">
    <citation type="submission" date="2022-10" db="EMBL/GenBank/DDBJ databases">
        <authorList>
            <person name="Hyden B.L."/>
            <person name="Feng K."/>
            <person name="Yates T."/>
            <person name="Jawdy S."/>
            <person name="Smart L.B."/>
            <person name="Muchero W."/>
        </authorList>
    </citation>
    <scope>NUCLEOTIDE SEQUENCE</scope>
    <source>
        <tissue evidence="1">Shoot tip</tissue>
    </source>
</reference>
<comment type="caution">
    <text evidence="1">The sequence shown here is derived from an EMBL/GenBank/DDBJ whole genome shotgun (WGS) entry which is preliminary data.</text>
</comment>
<gene>
    <name evidence="1" type="ORF">OIU77_025590</name>
</gene>
<evidence type="ECO:0000313" key="2">
    <source>
        <dbReference type="Proteomes" id="UP001141253"/>
    </source>
</evidence>
<proteinExistence type="predicted"/>
<protein>
    <submittedName>
        <fullName evidence="1">Uncharacterized protein</fullName>
    </submittedName>
</protein>
<sequence>MEFANRLVAAATKAANNNTVINVCLVGSFLVLAARSANQQKNIEALKAEKGLAS</sequence>
<evidence type="ECO:0000313" key="1">
    <source>
        <dbReference type="EMBL" id="KAJ6391646.1"/>
    </source>
</evidence>
<name>A0ABQ9BWR9_9ROSI</name>
<keyword evidence="2" id="KW-1185">Reference proteome</keyword>
<accession>A0ABQ9BWR9</accession>
<dbReference type="PANTHER" id="PTHR38355">
    <property type="entry name" value="OS06G0149500 PROTEIN"/>
    <property type="match status" value="1"/>
</dbReference>
<dbReference type="PANTHER" id="PTHR38355:SF1">
    <property type="entry name" value="OS06G0149500 PROTEIN"/>
    <property type="match status" value="1"/>
</dbReference>
<reference evidence="1" key="2">
    <citation type="journal article" date="2023" name="Int. J. Mol. Sci.">
        <title>De Novo Assembly and Annotation of 11 Diverse Shrub Willow (Salix) Genomes Reveals Novel Gene Organization in Sex-Linked Regions.</title>
        <authorList>
            <person name="Hyden B."/>
            <person name="Feng K."/>
            <person name="Yates T.B."/>
            <person name="Jawdy S."/>
            <person name="Cereghino C."/>
            <person name="Smart L.B."/>
            <person name="Muchero W."/>
        </authorList>
    </citation>
    <scope>NUCLEOTIDE SEQUENCE</scope>
    <source>
        <tissue evidence="1">Shoot tip</tissue>
    </source>
</reference>
<dbReference type="EMBL" id="JAPFFI010000006">
    <property type="protein sequence ID" value="KAJ6391646.1"/>
    <property type="molecule type" value="Genomic_DNA"/>
</dbReference>